<feature type="region of interest" description="Disordered" evidence="1">
    <location>
        <begin position="243"/>
        <end position="268"/>
    </location>
</feature>
<evidence type="ECO:0000313" key="3">
    <source>
        <dbReference type="Proteomes" id="UP001231189"/>
    </source>
</evidence>
<evidence type="ECO:0008006" key="4">
    <source>
        <dbReference type="Google" id="ProtNLM"/>
    </source>
</evidence>
<gene>
    <name evidence="2" type="ORF">QYE76_036818</name>
</gene>
<feature type="region of interest" description="Disordered" evidence="1">
    <location>
        <begin position="202"/>
        <end position="227"/>
    </location>
</feature>
<protein>
    <recommendedName>
        <fullName evidence="4">UBA domain-containing protein</fullName>
    </recommendedName>
</protein>
<feature type="region of interest" description="Disordered" evidence="1">
    <location>
        <begin position="280"/>
        <end position="403"/>
    </location>
</feature>
<dbReference type="EMBL" id="JAUUTY010000007">
    <property type="protein sequence ID" value="KAK1613145.1"/>
    <property type="molecule type" value="Genomic_DNA"/>
</dbReference>
<dbReference type="Gene3D" id="1.10.8.10">
    <property type="entry name" value="DNA helicase RuvA subunit, C-terminal domain"/>
    <property type="match status" value="1"/>
</dbReference>
<sequence length="438" mass="48053">MVAHFIEMGFPAEKVAMALEHAGRGGGDKEADVLQWLLDKQEGSSRQGAAHLTSPMATHFIGMGFSAEDVAMALEHAGGGRNVEAVVLQWLFDHQETDLDGFSSSIDLEGISSSSGDLEVISSPTDLETFHEELTEGEKFFKLVEMGFTSNEASAAITRCAVPPTRLRRSSAATAWSEDQGFHPKQELGEVRWSHGIAHKRESGAHGRRRYQNRHRRSELSLGHNTHLPRVVELAPAPTTKARDTMIATPPPDLDLGEEWPPCQTSPGAPDAVCLAALAAKGHDQHHRHEARRRTTRSRRSGLQTPPNRQDKEAKPHTHRDDPVHHTNCPQLDEKARLGHQIPRSSRPEARATRDDDHQELADDIQDGEEQRDATPAGAPRRRRLPGTPVPPAATARLDPRQKVTLTHSMVASTCGVKLGAVSAREKTEVEEGRVVHG</sequence>
<evidence type="ECO:0000313" key="2">
    <source>
        <dbReference type="EMBL" id="KAK1613145.1"/>
    </source>
</evidence>
<accession>A0AAD8VQB4</accession>
<reference evidence="2" key="1">
    <citation type="submission" date="2023-07" db="EMBL/GenBank/DDBJ databases">
        <title>A chromosome-level genome assembly of Lolium multiflorum.</title>
        <authorList>
            <person name="Chen Y."/>
            <person name="Copetti D."/>
            <person name="Kolliker R."/>
            <person name="Studer B."/>
        </authorList>
    </citation>
    <scope>NUCLEOTIDE SEQUENCE</scope>
    <source>
        <strain evidence="2">02402/16</strain>
        <tissue evidence="2">Leaf</tissue>
    </source>
</reference>
<proteinExistence type="predicted"/>
<name>A0AAD8VQB4_LOLMU</name>
<feature type="compositionally biased region" description="Basic and acidic residues" evidence="1">
    <location>
        <begin position="309"/>
        <end position="325"/>
    </location>
</feature>
<feature type="compositionally biased region" description="Basic residues" evidence="1">
    <location>
        <begin position="284"/>
        <end position="300"/>
    </location>
</feature>
<organism evidence="2 3">
    <name type="scientific">Lolium multiflorum</name>
    <name type="common">Italian ryegrass</name>
    <name type="synonym">Lolium perenne subsp. multiflorum</name>
    <dbReference type="NCBI Taxonomy" id="4521"/>
    <lineage>
        <taxon>Eukaryota</taxon>
        <taxon>Viridiplantae</taxon>
        <taxon>Streptophyta</taxon>
        <taxon>Embryophyta</taxon>
        <taxon>Tracheophyta</taxon>
        <taxon>Spermatophyta</taxon>
        <taxon>Magnoliopsida</taxon>
        <taxon>Liliopsida</taxon>
        <taxon>Poales</taxon>
        <taxon>Poaceae</taxon>
        <taxon>BOP clade</taxon>
        <taxon>Pooideae</taxon>
        <taxon>Poodae</taxon>
        <taxon>Poeae</taxon>
        <taxon>Poeae Chloroplast Group 2 (Poeae type)</taxon>
        <taxon>Loliodinae</taxon>
        <taxon>Loliinae</taxon>
        <taxon>Lolium</taxon>
    </lineage>
</organism>
<evidence type="ECO:0000256" key="1">
    <source>
        <dbReference type="SAM" id="MobiDB-lite"/>
    </source>
</evidence>
<dbReference type="Proteomes" id="UP001231189">
    <property type="component" value="Unassembled WGS sequence"/>
</dbReference>
<comment type="caution">
    <text evidence="2">The sequence shown here is derived from an EMBL/GenBank/DDBJ whole genome shotgun (WGS) entry which is preliminary data.</text>
</comment>
<keyword evidence="3" id="KW-1185">Reference proteome</keyword>
<feature type="compositionally biased region" description="Basic and acidic residues" evidence="1">
    <location>
        <begin position="346"/>
        <end position="361"/>
    </location>
</feature>
<dbReference type="AlphaFoldDB" id="A0AAD8VQB4"/>
<feature type="compositionally biased region" description="Basic residues" evidence="1">
    <location>
        <begin position="206"/>
        <end position="217"/>
    </location>
</feature>